<dbReference type="RefSeq" id="WP_316773092.1">
    <property type="nucleotide sequence ID" value="NZ_JASMWN010000002.1"/>
</dbReference>
<evidence type="ECO:0000313" key="6">
    <source>
        <dbReference type="EMBL" id="MDU9002760.1"/>
    </source>
</evidence>
<dbReference type="Gene3D" id="1.10.443.10">
    <property type="entry name" value="Intergrase catalytic core"/>
    <property type="match status" value="1"/>
</dbReference>
<dbReference type="Pfam" id="PF00589">
    <property type="entry name" value="Phage_integrase"/>
    <property type="match status" value="1"/>
</dbReference>
<gene>
    <name evidence="6" type="ORF">QO231_02695</name>
</gene>
<evidence type="ECO:0000256" key="2">
    <source>
        <dbReference type="ARBA" id="ARBA00022908"/>
    </source>
</evidence>
<keyword evidence="4" id="KW-0233">DNA recombination</keyword>
<dbReference type="InterPro" id="IPR025166">
    <property type="entry name" value="Integrase_DNA_bind_dom"/>
</dbReference>
<dbReference type="PANTHER" id="PTHR30629">
    <property type="entry name" value="PROPHAGE INTEGRASE"/>
    <property type="match status" value="1"/>
</dbReference>
<dbReference type="InterPro" id="IPR010998">
    <property type="entry name" value="Integrase_recombinase_N"/>
</dbReference>
<dbReference type="Pfam" id="PF22022">
    <property type="entry name" value="Phage_int_M"/>
    <property type="match status" value="1"/>
</dbReference>
<keyword evidence="2" id="KW-0229">DNA integration</keyword>
<dbReference type="EMBL" id="JASMWN010000002">
    <property type="protein sequence ID" value="MDU9002760.1"/>
    <property type="molecule type" value="Genomic_DNA"/>
</dbReference>
<dbReference type="Gene3D" id="1.10.150.130">
    <property type="match status" value="1"/>
</dbReference>
<dbReference type="InterPro" id="IPR011010">
    <property type="entry name" value="DNA_brk_join_enz"/>
</dbReference>
<proteinExistence type="inferred from homology"/>
<dbReference type="PANTHER" id="PTHR30629:SF2">
    <property type="entry name" value="PROPHAGE INTEGRASE INTS-RELATED"/>
    <property type="match status" value="1"/>
</dbReference>
<dbReference type="Gene3D" id="3.30.160.390">
    <property type="entry name" value="Integrase, DNA-binding domain"/>
    <property type="match status" value="1"/>
</dbReference>
<dbReference type="Proteomes" id="UP001255416">
    <property type="component" value="Unassembled WGS sequence"/>
</dbReference>
<accession>A0ABU3V9C5</accession>
<dbReference type="InterPro" id="IPR013762">
    <property type="entry name" value="Integrase-like_cat_sf"/>
</dbReference>
<organism evidence="6 7">
    <name type="scientific">Sedimentitalea todarodis</name>
    <dbReference type="NCBI Taxonomy" id="1631240"/>
    <lineage>
        <taxon>Bacteria</taxon>
        <taxon>Pseudomonadati</taxon>
        <taxon>Pseudomonadota</taxon>
        <taxon>Alphaproteobacteria</taxon>
        <taxon>Rhodobacterales</taxon>
        <taxon>Paracoccaceae</taxon>
        <taxon>Sedimentitalea</taxon>
    </lineage>
</organism>
<evidence type="ECO:0000256" key="4">
    <source>
        <dbReference type="ARBA" id="ARBA00023172"/>
    </source>
</evidence>
<feature type="domain" description="Tyr recombinase" evidence="5">
    <location>
        <begin position="205"/>
        <end position="378"/>
    </location>
</feature>
<keyword evidence="3" id="KW-0238">DNA-binding</keyword>
<dbReference type="CDD" id="cd00801">
    <property type="entry name" value="INT_P4_C"/>
    <property type="match status" value="1"/>
</dbReference>
<reference evidence="7" key="1">
    <citation type="submission" date="2023-05" db="EMBL/GenBank/DDBJ databases">
        <title>Sedimentitalea sp. nov. JM2-8.</title>
        <authorList>
            <person name="Huang J."/>
        </authorList>
    </citation>
    <scope>NUCLEOTIDE SEQUENCE [LARGE SCALE GENOMIC DNA]</scope>
    <source>
        <strain evidence="7">KHS03</strain>
    </source>
</reference>
<dbReference type="SUPFAM" id="SSF56349">
    <property type="entry name" value="DNA breaking-rejoining enzymes"/>
    <property type="match status" value="1"/>
</dbReference>
<dbReference type="PROSITE" id="PS51898">
    <property type="entry name" value="TYR_RECOMBINASE"/>
    <property type="match status" value="1"/>
</dbReference>
<dbReference type="InterPro" id="IPR002104">
    <property type="entry name" value="Integrase_catalytic"/>
</dbReference>
<name>A0ABU3V9C5_9RHOB</name>
<dbReference type="Pfam" id="PF13356">
    <property type="entry name" value="Arm-DNA-bind_3"/>
    <property type="match status" value="1"/>
</dbReference>
<sequence length="388" mass="43941">MTRALNKLSAAFVKFAPLGKHSDGGGLWLHRRTDGGGQWVLRVTVHGRRREMGLGSATNTPLKQVRIEAEKWRAVARDGKDPIKERERQRRLAERSMHILSDVARDCFETRKAELKGEGKAGRWFSPLELHVLPKLGKVPVAEIDQIDVRNTLLPIWHSKAATARKAMERLSVCLQHGAALGLHVDLQAPAKARALLGAQRHKVTHIPFLPWQEVPAFYASLDQDTVTNLALRLLILTIGTRSGPLRFLREEQIHDDVWIVPADEMKGKRNSGSDFRVPLSRQAMAVINKARSHERDGYLFPSVRKGVISDATMSRLMERRGMEARPHGFRSSFRTWCSEAAEAPWEIAEECLAHSTGGKVERSYKRTDFLEQRRKLMQRWADFVVPA</sequence>
<dbReference type="InterPro" id="IPR050808">
    <property type="entry name" value="Phage_Integrase"/>
</dbReference>
<evidence type="ECO:0000313" key="7">
    <source>
        <dbReference type="Proteomes" id="UP001255416"/>
    </source>
</evidence>
<evidence type="ECO:0000256" key="3">
    <source>
        <dbReference type="ARBA" id="ARBA00023125"/>
    </source>
</evidence>
<evidence type="ECO:0000256" key="1">
    <source>
        <dbReference type="ARBA" id="ARBA00008857"/>
    </source>
</evidence>
<keyword evidence="7" id="KW-1185">Reference proteome</keyword>
<comment type="caution">
    <text evidence="6">The sequence shown here is derived from an EMBL/GenBank/DDBJ whole genome shotgun (WGS) entry which is preliminary data.</text>
</comment>
<comment type="similarity">
    <text evidence="1">Belongs to the 'phage' integrase family.</text>
</comment>
<dbReference type="InterPro" id="IPR038488">
    <property type="entry name" value="Integrase_DNA-bd_sf"/>
</dbReference>
<dbReference type="InterPro" id="IPR053876">
    <property type="entry name" value="Phage_int_M"/>
</dbReference>
<protein>
    <submittedName>
        <fullName evidence="6">Tyrosine-type recombinase/integrase</fullName>
    </submittedName>
</protein>
<evidence type="ECO:0000259" key="5">
    <source>
        <dbReference type="PROSITE" id="PS51898"/>
    </source>
</evidence>